<dbReference type="RefSeq" id="WP_397092291.1">
    <property type="nucleotide sequence ID" value="NZ_JBITGY010000025.1"/>
</dbReference>
<name>A0ABW7ZCQ9_9ACTN</name>
<protein>
    <submittedName>
        <fullName evidence="1">Uncharacterized protein</fullName>
    </submittedName>
</protein>
<gene>
    <name evidence="1" type="ORF">ACIBG2_51445</name>
</gene>
<organism evidence="1 2">
    <name type="scientific">Nonomuraea typhae</name>
    <dbReference type="NCBI Taxonomy" id="2603600"/>
    <lineage>
        <taxon>Bacteria</taxon>
        <taxon>Bacillati</taxon>
        <taxon>Actinomycetota</taxon>
        <taxon>Actinomycetes</taxon>
        <taxon>Streptosporangiales</taxon>
        <taxon>Streptosporangiaceae</taxon>
        <taxon>Nonomuraea</taxon>
    </lineage>
</organism>
<dbReference type="Proteomes" id="UP001612741">
    <property type="component" value="Unassembled WGS sequence"/>
</dbReference>
<evidence type="ECO:0000313" key="2">
    <source>
        <dbReference type="Proteomes" id="UP001612741"/>
    </source>
</evidence>
<keyword evidence="2" id="KW-1185">Reference proteome</keyword>
<proteinExistence type="predicted"/>
<reference evidence="1 2" key="1">
    <citation type="submission" date="2024-10" db="EMBL/GenBank/DDBJ databases">
        <title>The Natural Products Discovery Center: Release of the First 8490 Sequenced Strains for Exploring Actinobacteria Biosynthetic Diversity.</title>
        <authorList>
            <person name="Kalkreuter E."/>
            <person name="Kautsar S.A."/>
            <person name="Yang D."/>
            <person name="Bader C.D."/>
            <person name="Teijaro C.N."/>
            <person name="Fluegel L."/>
            <person name="Davis C.M."/>
            <person name="Simpson J.R."/>
            <person name="Lauterbach L."/>
            <person name="Steele A.D."/>
            <person name="Gui C."/>
            <person name="Meng S."/>
            <person name="Li G."/>
            <person name="Viehrig K."/>
            <person name="Ye F."/>
            <person name="Su P."/>
            <person name="Kiefer A.F."/>
            <person name="Nichols A."/>
            <person name="Cepeda A.J."/>
            <person name="Yan W."/>
            <person name="Fan B."/>
            <person name="Jiang Y."/>
            <person name="Adhikari A."/>
            <person name="Zheng C.-J."/>
            <person name="Schuster L."/>
            <person name="Cowan T.M."/>
            <person name="Smanski M.J."/>
            <person name="Chevrette M.G."/>
            <person name="De Carvalho L.P.S."/>
            <person name="Shen B."/>
        </authorList>
    </citation>
    <scope>NUCLEOTIDE SEQUENCE [LARGE SCALE GENOMIC DNA]</scope>
    <source>
        <strain evidence="1 2">NPDC050545</strain>
    </source>
</reference>
<sequence length="75" mass="7942">MSDEIPGDLSVPAAKVATLTLEQSDDGGVTMKATESESLPGQIIVLNGEGVPIAMYELGELKPQARGFLQQLKEK</sequence>
<accession>A0ABW7ZCQ9</accession>
<comment type="caution">
    <text evidence="1">The sequence shown here is derived from an EMBL/GenBank/DDBJ whole genome shotgun (WGS) entry which is preliminary data.</text>
</comment>
<dbReference type="EMBL" id="JBITGY010000025">
    <property type="protein sequence ID" value="MFI6505871.1"/>
    <property type="molecule type" value="Genomic_DNA"/>
</dbReference>
<evidence type="ECO:0000313" key="1">
    <source>
        <dbReference type="EMBL" id="MFI6505871.1"/>
    </source>
</evidence>